<evidence type="ECO:0000313" key="2">
    <source>
        <dbReference type="Proteomes" id="UP000823854"/>
    </source>
</evidence>
<reference evidence="1" key="1">
    <citation type="journal article" date="2021" name="PeerJ">
        <title>Extensive microbial diversity within the chicken gut microbiome revealed by metagenomics and culture.</title>
        <authorList>
            <person name="Gilroy R."/>
            <person name="Ravi A."/>
            <person name="Getino M."/>
            <person name="Pursley I."/>
            <person name="Horton D.L."/>
            <person name="Alikhan N.F."/>
            <person name="Baker D."/>
            <person name="Gharbi K."/>
            <person name="Hall N."/>
            <person name="Watson M."/>
            <person name="Adriaenssens E.M."/>
            <person name="Foster-Nyarko E."/>
            <person name="Jarju S."/>
            <person name="Secka A."/>
            <person name="Antonio M."/>
            <person name="Oren A."/>
            <person name="Chaudhuri R.R."/>
            <person name="La Ragione R."/>
            <person name="Hildebrand F."/>
            <person name="Pallen M.J."/>
        </authorList>
    </citation>
    <scope>NUCLEOTIDE SEQUENCE</scope>
    <source>
        <strain evidence="1">CHK130-7132</strain>
    </source>
</reference>
<dbReference type="EMBL" id="DWWC01000109">
    <property type="protein sequence ID" value="HJC69177.1"/>
    <property type="molecule type" value="Genomic_DNA"/>
</dbReference>
<comment type="caution">
    <text evidence="1">The sequence shown here is derived from an EMBL/GenBank/DDBJ whole genome shotgun (WGS) entry which is preliminary data.</text>
</comment>
<organism evidence="1 2">
    <name type="scientific">Candidatus Brachybacterium intestinipullorum</name>
    <dbReference type="NCBI Taxonomy" id="2838512"/>
    <lineage>
        <taxon>Bacteria</taxon>
        <taxon>Bacillati</taxon>
        <taxon>Actinomycetota</taxon>
        <taxon>Actinomycetes</taxon>
        <taxon>Micrococcales</taxon>
        <taxon>Dermabacteraceae</taxon>
        <taxon>Brachybacterium</taxon>
    </lineage>
</organism>
<accession>A0A9D2THY8</accession>
<gene>
    <name evidence="1" type="ORF">H9932_05805</name>
</gene>
<proteinExistence type="predicted"/>
<name>A0A9D2THY8_9MICO</name>
<dbReference type="Proteomes" id="UP000823854">
    <property type="component" value="Unassembled WGS sequence"/>
</dbReference>
<reference evidence="1" key="2">
    <citation type="submission" date="2021-04" db="EMBL/GenBank/DDBJ databases">
        <authorList>
            <person name="Gilroy R."/>
        </authorList>
    </citation>
    <scope>NUCLEOTIDE SEQUENCE</scope>
    <source>
        <strain evidence="1">CHK130-7132</strain>
    </source>
</reference>
<dbReference type="AlphaFoldDB" id="A0A9D2THY8"/>
<evidence type="ECO:0000313" key="1">
    <source>
        <dbReference type="EMBL" id="HJC69177.1"/>
    </source>
</evidence>
<sequence>MDDRSWLRDEVAVSSALCLSALAEEPGSQMEQSLAAATHLADVAERTLHLFVTEARRDGKTWAAIGDELGISRQAVQKRFDGQVPQKVTRRLPDAPPELVELAVQLLDDAAAGRFATIEERASTHLLRLGGAAGLAPAFSAVTTIYGELLSREEAEPRMIGRVLYVQALEQRTLKPTRAEVTLSLDGTLLGLNYVDVDAT</sequence>
<protein>
    <submittedName>
        <fullName evidence="1">Uncharacterized protein</fullName>
    </submittedName>
</protein>